<evidence type="ECO:0000313" key="1">
    <source>
        <dbReference type="EMBL" id="KAH8007419.1"/>
    </source>
</evidence>
<accession>A0ACB8FPX3</accession>
<evidence type="ECO:0000313" key="2">
    <source>
        <dbReference type="Proteomes" id="UP000827872"/>
    </source>
</evidence>
<protein>
    <submittedName>
        <fullName evidence="1">Uncharacterized protein</fullName>
    </submittedName>
</protein>
<comment type="caution">
    <text evidence="1">The sequence shown here is derived from an EMBL/GenBank/DDBJ whole genome shotgun (WGS) entry which is preliminary data.</text>
</comment>
<dbReference type="EMBL" id="CM037619">
    <property type="protein sequence ID" value="KAH8007419.1"/>
    <property type="molecule type" value="Genomic_DNA"/>
</dbReference>
<keyword evidence="2" id="KW-1185">Reference proteome</keyword>
<name>A0ACB8FPX3_9SAUR</name>
<reference evidence="1" key="1">
    <citation type="submission" date="2021-08" db="EMBL/GenBank/DDBJ databases">
        <title>The first chromosome-level gecko genome reveals the dynamic sex chromosomes of Neotropical dwarf geckos (Sphaerodactylidae: Sphaerodactylus).</title>
        <authorList>
            <person name="Pinto B.J."/>
            <person name="Keating S.E."/>
            <person name="Gamble T."/>
        </authorList>
    </citation>
    <scope>NUCLEOTIDE SEQUENCE</scope>
    <source>
        <strain evidence="1">TG3544</strain>
    </source>
</reference>
<sequence>MPDPSPGGPHRLGARVGGSPSQRRSAGSSLRRERRPGQQVLPAGSARRCEADRSLRRRRRARPAVPVAASPPPSQDWQHGGLVTARRAEPLAGVQRPAPPGGDSPPWPVCRPPKPSAAENPAAGMASRRGKAAREADHPITCVASGGALPDQVVGILPGGSN</sequence>
<gene>
    <name evidence="1" type="ORF">K3G42_021918</name>
</gene>
<dbReference type="Proteomes" id="UP000827872">
    <property type="component" value="Linkage Group LG06"/>
</dbReference>
<organism evidence="1 2">
    <name type="scientific">Sphaerodactylus townsendi</name>
    <dbReference type="NCBI Taxonomy" id="933632"/>
    <lineage>
        <taxon>Eukaryota</taxon>
        <taxon>Metazoa</taxon>
        <taxon>Chordata</taxon>
        <taxon>Craniata</taxon>
        <taxon>Vertebrata</taxon>
        <taxon>Euteleostomi</taxon>
        <taxon>Lepidosauria</taxon>
        <taxon>Squamata</taxon>
        <taxon>Bifurcata</taxon>
        <taxon>Gekkota</taxon>
        <taxon>Sphaerodactylidae</taxon>
        <taxon>Sphaerodactylus</taxon>
    </lineage>
</organism>
<proteinExistence type="predicted"/>